<feature type="signal peptide" evidence="11">
    <location>
        <begin position="1"/>
        <end position="20"/>
    </location>
</feature>
<evidence type="ECO:0000256" key="10">
    <source>
        <dbReference type="ARBA" id="ARBA00023237"/>
    </source>
</evidence>
<dbReference type="InterPro" id="IPR023614">
    <property type="entry name" value="Porin_dom_sf"/>
</dbReference>
<dbReference type="GO" id="GO:0046930">
    <property type="term" value="C:pore complex"/>
    <property type="evidence" value="ECO:0007669"/>
    <property type="project" value="UniProtKB-KW"/>
</dbReference>
<dbReference type="InterPro" id="IPR033900">
    <property type="entry name" value="Gram_neg_porin_domain"/>
</dbReference>
<dbReference type="PANTHER" id="PTHR34501">
    <property type="entry name" value="PROTEIN YDDL-RELATED"/>
    <property type="match status" value="1"/>
</dbReference>
<dbReference type="EMBL" id="JAMQGP010000004">
    <property type="protein sequence ID" value="MCM2680181.1"/>
    <property type="molecule type" value="Genomic_DNA"/>
</dbReference>
<comment type="subcellular location">
    <subcellularLocation>
        <location evidence="1">Cell outer membrane</location>
        <topology evidence="1">Multi-pass membrane protein</topology>
    </subcellularLocation>
</comment>
<dbReference type="PANTHER" id="PTHR34501:SF9">
    <property type="entry name" value="MAJOR OUTER MEMBRANE PROTEIN P.IA"/>
    <property type="match status" value="1"/>
</dbReference>
<dbReference type="PRINTS" id="PR00184">
    <property type="entry name" value="NEISSPPORIN"/>
</dbReference>
<keyword evidence="10" id="KW-0998">Cell outer membrane</keyword>
<name>A0AA41W862_9GAMM</name>
<dbReference type="InterPro" id="IPR050298">
    <property type="entry name" value="Gram-neg_bact_OMP"/>
</dbReference>
<accession>A0AA41W862</accession>
<dbReference type="AlphaFoldDB" id="A0AA41W862"/>
<organism evidence="13 14">
    <name type="scientific">Echinimonas agarilytica</name>
    <dbReference type="NCBI Taxonomy" id="1215918"/>
    <lineage>
        <taxon>Bacteria</taxon>
        <taxon>Pseudomonadati</taxon>
        <taxon>Pseudomonadota</taxon>
        <taxon>Gammaproteobacteria</taxon>
        <taxon>Alteromonadales</taxon>
        <taxon>Echinimonadaceae</taxon>
        <taxon>Echinimonas</taxon>
    </lineage>
</organism>
<keyword evidence="6 11" id="KW-0732">Signal</keyword>
<keyword evidence="5" id="KW-0812">Transmembrane</keyword>
<dbReference type="Proteomes" id="UP001165393">
    <property type="component" value="Unassembled WGS sequence"/>
</dbReference>
<evidence type="ECO:0000259" key="12">
    <source>
        <dbReference type="Pfam" id="PF13609"/>
    </source>
</evidence>
<evidence type="ECO:0000256" key="5">
    <source>
        <dbReference type="ARBA" id="ARBA00022692"/>
    </source>
</evidence>
<dbReference type="RefSeq" id="WP_251261601.1">
    <property type="nucleotide sequence ID" value="NZ_JAMQGP010000004.1"/>
</dbReference>
<evidence type="ECO:0000256" key="8">
    <source>
        <dbReference type="ARBA" id="ARBA00023114"/>
    </source>
</evidence>
<keyword evidence="9" id="KW-0472">Membrane</keyword>
<dbReference type="GO" id="GO:0015288">
    <property type="term" value="F:porin activity"/>
    <property type="evidence" value="ECO:0007669"/>
    <property type="project" value="UniProtKB-KW"/>
</dbReference>
<dbReference type="Gene3D" id="2.40.160.10">
    <property type="entry name" value="Porin"/>
    <property type="match status" value="1"/>
</dbReference>
<evidence type="ECO:0000256" key="11">
    <source>
        <dbReference type="SAM" id="SignalP"/>
    </source>
</evidence>
<keyword evidence="14" id="KW-1185">Reference proteome</keyword>
<dbReference type="InterPro" id="IPR001702">
    <property type="entry name" value="Porin_Gram-ve"/>
</dbReference>
<evidence type="ECO:0000256" key="3">
    <source>
        <dbReference type="ARBA" id="ARBA00022448"/>
    </source>
</evidence>
<keyword evidence="3" id="KW-0813">Transport</keyword>
<evidence type="ECO:0000256" key="7">
    <source>
        <dbReference type="ARBA" id="ARBA00023065"/>
    </source>
</evidence>
<keyword evidence="8" id="KW-0626">Porin</keyword>
<evidence type="ECO:0000313" key="14">
    <source>
        <dbReference type="Proteomes" id="UP001165393"/>
    </source>
</evidence>
<dbReference type="SUPFAM" id="SSF56935">
    <property type="entry name" value="Porins"/>
    <property type="match status" value="1"/>
</dbReference>
<feature type="chain" id="PRO_5041466218" evidence="11">
    <location>
        <begin position="21"/>
        <end position="324"/>
    </location>
</feature>
<dbReference type="Pfam" id="PF13609">
    <property type="entry name" value="Porin_4"/>
    <property type="match status" value="1"/>
</dbReference>
<keyword evidence="4" id="KW-1134">Transmembrane beta strand</keyword>
<sequence>MKYSSLFALPFVLLATPTLAIDSEQLTVYGKLNLAVQINDENDDSTTELESHYSRFGIKGKQAINADWTAVYLLEWQVNIDDDSDDALKGRNQYLGLQGPIGEVLLGRKDSAFKSSQGKVDRFGDINGDLAGFFASDDRVDESVHYKSPKWGDAQLSATYVLEGNAKQGNAADDGASKTAYSLAVSYGGSKWKNGEWFASAAYNSEMLGITSYRATVYGQYENIQLGAMVQRSESDKASDSDDKDGNGYLLNAAYKMNQWVLKTQYQNADMALGNKQSEGDVLSVGADYHFNKATSAYIFSSAFDLDRKEYDENYHGVGLIHLF</sequence>
<dbReference type="GO" id="GO:0034220">
    <property type="term" value="P:monoatomic ion transmembrane transport"/>
    <property type="evidence" value="ECO:0007669"/>
    <property type="project" value="InterPro"/>
</dbReference>
<comment type="caution">
    <text evidence="13">The sequence shown here is derived from an EMBL/GenBank/DDBJ whole genome shotgun (WGS) entry which is preliminary data.</text>
</comment>
<evidence type="ECO:0000256" key="6">
    <source>
        <dbReference type="ARBA" id="ARBA00022729"/>
    </source>
</evidence>
<dbReference type="GO" id="GO:0009279">
    <property type="term" value="C:cell outer membrane"/>
    <property type="evidence" value="ECO:0007669"/>
    <property type="project" value="UniProtKB-SubCell"/>
</dbReference>
<evidence type="ECO:0000256" key="4">
    <source>
        <dbReference type="ARBA" id="ARBA00022452"/>
    </source>
</evidence>
<dbReference type="CDD" id="cd00342">
    <property type="entry name" value="gram_neg_porins"/>
    <property type="match status" value="1"/>
</dbReference>
<dbReference type="PRINTS" id="PR00182">
    <property type="entry name" value="ECOLNEIPORIN"/>
</dbReference>
<evidence type="ECO:0000256" key="2">
    <source>
        <dbReference type="ARBA" id="ARBA00011233"/>
    </source>
</evidence>
<dbReference type="InterPro" id="IPR002299">
    <property type="entry name" value="Porin_Neis"/>
</dbReference>
<evidence type="ECO:0000256" key="9">
    <source>
        <dbReference type="ARBA" id="ARBA00023136"/>
    </source>
</evidence>
<evidence type="ECO:0000313" key="13">
    <source>
        <dbReference type="EMBL" id="MCM2680181.1"/>
    </source>
</evidence>
<protein>
    <submittedName>
        <fullName evidence="13">Porin</fullName>
    </submittedName>
</protein>
<reference evidence="13 14" key="1">
    <citation type="journal article" date="2013" name="Antonie Van Leeuwenhoek">
        <title>Echinimonas agarilytica gen. nov., sp. nov., a new gammaproteobacterium isolated from the sea urchin Strongylocentrotus intermedius.</title>
        <authorList>
            <person name="Nedashkovskaya O.I."/>
            <person name="Stenkova A.M."/>
            <person name="Zhukova N.V."/>
            <person name="Van Trappen S."/>
            <person name="Lee J.S."/>
            <person name="Kim S.B."/>
        </authorList>
    </citation>
    <scope>NUCLEOTIDE SEQUENCE [LARGE SCALE GENOMIC DNA]</scope>
    <source>
        <strain evidence="13 14">KMM 6351</strain>
    </source>
</reference>
<proteinExistence type="predicted"/>
<keyword evidence="7" id="KW-0406">Ion transport</keyword>
<evidence type="ECO:0000256" key="1">
    <source>
        <dbReference type="ARBA" id="ARBA00004571"/>
    </source>
</evidence>
<comment type="subunit">
    <text evidence="2">Homotrimer.</text>
</comment>
<feature type="domain" description="Porin" evidence="12">
    <location>
        <begin position="13"/>
        <end position="300"/>
    </location>
</feature>
<gene>
    <name evidence="13" type="ORF">NAF29_10940</name>
</gene>